<organism evidence="1 2">
    <name type="scientific">Canavalia gladiata</name>
    <name type="common">Sword bean</name>
    <name type="synonym">Dolichos gladiatus</name>
    <dbReference type="NCBI Taxonomy" id="3824"/>
    <lineage>
        <taxon>Eukaryota</taxon>
        <taxon>Viridiplantae</taxon>
        <taxon>Streptophyta</taxon>
        <taxon>Embryophyta</taxon>
        <taxon>Tracheophyta</taxon>
        <taxon>Spermatophyta</taxon>
        <taxon>Magnoliopsida</taxon>
        <taxon>eudicotyledons</taxon>
        <taxon>Gunneridae</taxon>
        <taxon>Pentapetalae</taxon>
        <taxon>rosids</taxon>
        <taxon>fabids</taxon>
        <taxon>Fabales</taxon>
        <taxon>Fabaceae</taxon>
        <taxon>Papilionoideae</taxon>
        <taxon>50 kb inversion clade</taxon>
        <taxon>NPAAA clade</taxon>
        <taxon>indigoferoid/millettioid clade</taxon>
        <taxon>Phaseoleae</taxon>
        <taxon>Canavalia</taxon>
    </lineage>
</organism>
<name>A0AAN9LXN9_CANGL</name>
<accession>A0AAN9LXN9</accession>
<keyword evidence="2" id="KW-1185">Reference proteome</keyword>
<evidence type="ECO:0000313" key="1">
    <source>
        <dbReference type="EMBL" id="KAK7343736.1"/>
    </source>
</evidence>
<dbReference type="AlphaFoldDB" id="A0AAN9LXN9"/>
<dbReference type="Proteomes" id="UP001367508">
    <property type="component" value="Unassembled WGS sequence"/>
</dbReference>
<dbReference type="EMBL" id="JAYMYQ010000003">
    <property type="protein sequence ID" value="KAK7343736.1"/>
    <property type="molecule type" value="Genomic_DNA"/>
</dbReference>
<proteinExistence type="predicted"/>
<reference evidence="1 2" key="1">
    <citation type="submission" date="2024-01" db="EMBL/GenBank/DDBJ databases">
        <title>The genomes of 5 underutilized Papilionoideae crops provide insights into root nodulation and disease resistanc.</title>
        <authorList>
            <person name="Jiang F."/>
        </authorList>
    </citation>
    <scope>NUCLEOTIDE SEQUENCE [LARGE SCALE GENOMIC DNA]</scope>
    <source>
        <strain evidence="1">LVBAO_FW01</strain>
        <tissue evidence="1">Leaves</tissue>
    </source>
</reference>
<gene>
    <name evidence="1" type="ORF">VNO77_12737</name>
</gene>
<comment type="caution">
    <text evidence="1">The sequence shown here is derived from an EMBL/GenBank/DDBJ whole genome shotgun (WGS) entry which is preliminary data.</text>
</comment>
<protein>
    <submittedName>
        <fullName evidence="1">Uncharacterized protein</fullName>
    </submittedName>
</protein>
<sequence length="357" mass="40525">MGHGGKNRDSEFSGVDPNEHVRIISAPLIFELVTIRLSPLHHVVECCDLVSRGVRFRHVEKCVSFRSDFSNWLIEGSATNKLCVKVNKVFNCMLLVFLKTKQKFLYRWIGYSIKALSIKLAAVLKLIIKGTLDDMHMLGFFQVKITIKGEWSGGQYFQSVYISEPEIKELVFACISPTRSVANRLVHCLEGGDVARLSRRSFFHQVFNGQLVSYLSNTEVLMVGYRHAEKAYSDSQDKIGEAVANYDIKSCKNSAYKEIGKCIDREKIRDKQTTETDKASGVGSATSECMCACESLRLEKENNGRYISFTWLISESHYQRACEKHRLPEQEEIAGEIRLEDKDLKDINILVQALSSK</sequence>
<evidence type="ECO:0000313" key="2">
    <source>
        <dbReference type="Proteomes" id="UP001367508"/>
    </source>
</evidence>